<name>A0A0L6V6F7_9BASI</name>
<keyword evidence="2" id="KW-1185">Reference proteome</keyword>
<dbReference type="EMBL" id="LAVV01007502">
    <property type="protein sequence ID" value="KNZ55720.1"/>
    <property type="molecule type" value="Genomic_DNA"/>
</dbReference>
<evidence type="ECO:0000313" key="2">
    <source>
        <dbReference type="Proteomes" id="UP000037035"/>
    </source>
</evidence>
<evidence type="ECO:0000313" key="1">
    <source>
        <dbReference type="EMBL" id="KNZ55720.1"/>
    </source>
</evidence>
<protein>
    <submittedName>
        <fullName evidence="1">Uncharacterized protein</fullName>
    </submittedName>
</protein>
<gene>
    <name evidence="1" type="ORF">VP01_25g2</name>
</gene>
<proteinExistence type="predicted"/>
<comment type="caution">
    <text evidence="1">The sequence shown here is derived from an EMBL/GenBank/DDBJ whole genome shotgun (WGS) entry which is preliminary data.</text>
</comment>
<dbReference type="Proteomes" id="UP000037035">
    <property type="component" value="Unassembled WGS sequence"/>
</dbReference>
<reference evidence="1 2" key="1">
    <citation type="submission" date="2015-08" db="EMBL/GenBank/DDBJ databases">
        <title>Next Generation Sequencing and Analysis of the Genome of Puccinia sorghi L Schw, the Causal Agent of Maize Common Rust.</title>
        <authorList>
            <person name="Rochi L."/>
            <person name="Burguener G."/>
            <person name="Darino M."/>
            <person name="Turjanski A."/>
            <person name="Kreff E."/>
            <person name="Dieguez M.J."/>
            <person name="Sacco F."/>
        </authorList>
    </citation>
    <scope>NUCLEOTIDE SEQUENCE [LARGE SCALE GENOMIC DNA]</scope>
    <source>
        <strain evidence="1 2">RO10H11247</strain>
    </source>
</reference>
<organism evidence="1 2">
    <name type="scientific">Puccinia sorghi</name>
    <dbReference type="NCBI Taxonomy" id="27349"/>
    <lineage>
        <taxon>Eukaryota</taxon>
        <taxon>Fungi</taxon>
        <taxon>Dikarya</taxon>
        <taxon>Basidiomycota</taxon>
        <taxon>Pucciniomycotina</taxon>
        <taxon>Pucciniomycetes</taxon>
        <taxon>Pucciniales</taxon>
        <taxon>Pucciniaceae</taxon>
        <taxon>Puccinia</taxon>
    </lineage>
</organism>
<sequence length="149" mass="16520">FILKNPKKPDHLRLCQNPTISRMKSRKKKNCRGPYCAPGKNNPEASSHNTDHCWKLHPELRPTQFSKGSCGLSHTLTTQLVEVKDGHELAVLLLLTEEASKPIFLDSAVTHHLVNNLDVFLQSSGSNIKIANGGHSNFLNATAVVLHLR</sequence>
<feature type="non-terminal residue" evidence="1">
    <location>
        <position position="1"/>
    </location>
</feature>
<dbReference type="OrthoDB" id="1728030at2759"/>
<dbReference type="VEuPathDB" id="FungiDB:VP01_25g2"/>
<accession>A0A0L6V6F7</accession>
<dbReference type="AlphaFoldDB" id="A0A0L6V6F7"/>